<protein>
    <submittedName>
        <fullName evidence="3">Uncharacterized protein</fullName>
    </submittedName>
</protein>
<dbReference type="Proteomes" id="UP001632038">
    <property type="component" value="Unassembled WGS sequence"/>
</dbReference>
<dbReference type="PANTHER" id="PTHR31071:SF16">
    <property type="entry name" value="MYB-LIKE PROTEIN Z ISOFORM X1"/>
    <property type="match status" value="1"/>
</dbReference>
<accession>A0ABD3BMN8</accession>
<evidence type="ECO:0000256" key="2">
    <source>
        <dbReference type="SAM" id="MobiDB-lite"/>
    </source>
</evidence>
<organism evidence="3 4">
    <name type="scientific">Castilleja foliolosa</name>
    <dbReference type="NCBI Taxonomy" id="1961234"/>
    <lineage>
        <taxon>Eukaryota</taxon>
        <taxon>Viridiplantae</taxon>
        <taxon>Streptophyta</taxon>
        <taxon>Embryophyta</taxon>
        <taxon>Tracheophyta</taxon>
        <taxon>Spermatophyta</taxon>
        <taxon>Magnoliopsida</taxon>
        <taxon>eudicotyledons</taxon>
        <taxon>Gunneridae</taxon>
        <taxon>Pentapetalae</taxon>
        <taxon>asterids</taxon>
        <taxon>lamiids</taxon>
        <taxon>Lamiales</taxon>
        <taxon>Orobanchaceae</taxon>
        <taxon>Pedicularideae</taxon>
        <taxon>Castillejinae</taxon>
        <taxon>Castilleja</taxon>
    </lineage>
</organism>
<feature type="coiled-coil region" evidence="1">
    <location>
        <begin position="308"/>
        <end position="427"/>
    </location>
</feature>
<evidence type="ECO:0000256" key="1">
    <source>
        <dbReference type="SAM" id="Coils"/>
    </source>
</evidence>
<reference evidence="4" key="1">
    <citation type="journal article" date="2024" name="IScience">
        <title>Strigolactones Initiate the Formation of Haustorium-like Structures in Castilleja.</title>
        <authorList>
            <person name="Buerger M."/>
            <person name="Peterson D."/>
            <person name="Chory J."/>
        </authorList>
    </citation>
    <scope>NUCLEOTIDE SEQUENCE [LARGE SCALE GENOMIC DNA]</scope>
</reference>
<evidence type="ECO:0000313" key="3">
    <source>
        <dbReference type="EMBL" id="KAL3618748.1"/>
    </source>
</evidence>
<name>A0ABD3BMN8_9LAMI</name>
<proteinExistence type="predicted"/>
<keyword evidence="4" id="KW-1185">Reference proteome</keyword>
<feature type="region of interest" description="Disordered" evidence="2">
    <location>
        <begin position="458"/>
        <end position="481"/>
    </location>
</feature>
<evidence type="ECO:0000313" key="4">
    <source>
        <dbReference type="Proteomes" id="UP001632038"/>
    </source>
</evidence>
<sequence>MPRQNLNLDGKIGGRRKCRVRKRGCSSSSSSSLYQKYQLKRVFLVGKRMGSSTPVPKWKMSVENDGSFKCEKAKELKMSVSARKLAATLWEIDGLSSTRSKINDIGNVRKQRSLLEFSKLGSMPLLFSHLSNSCVSERMDLLKVASHRRRTSVGSQKIKQSDCDFGGVKSIHDCSVEVDQTQNHIRSPFRDLVGTKIHLKDVYNGLITSKELLKVMSRLSRFDQHDSTGLSLFSALKFELDGACTHVTKLIKEEKTNRAEIDILLKYFEDEKVRWKLKEQDRVRSAIVSIAGELDSERKLRRQTERLNKKLGRELAETKSSLVNANRELESEKRAREVLEQVCDELTRGIGDDRAEVEELKRQSAKAYEEVEKEREMLQLADILREERVQMKLTDAKYQFEEKNAVVDKLRDELEAYLKSKKGEKRENGSPSYDEIKELQKYLRETLPCTYQYGDNEKNDIEIVNNNDEGDDDDDSTDSDLHSIELNMDDISKSFLWNSGEKIKKIKKPNFSLGMKHANKVGFEFDKSFKGANLDAFEERGLFEFASQPLKKDMEGEIERYNMIKDLRDHIVSGSKIASSQHSASPNGQHSVCSTDHNGFVVCEG</sequence>
<dbReference type="PANTHER" id="PTHR31071">
    <property type="entry name" value="GB|AAF24581.1"/>
    <property type="match status" value="1"/>
</dbReference>
<keyword evidence="1" id="KW-0175">Coiled coil</keyword>
<comment type="caution">
    <text evidence="3">The sequence shown here is derived from an EMBL/GenBank/DDBJ whole genome shotgun (WGS) entry which is preliminary data.</text>
</comment>
<feature type="compositionally biased region" description="Acidic residues" evidence="2">
    <location>
        <begin position="468"/>
        <end position="478"/>
    </location>
</feature>
<dbReference type="InterPro" id="IPR043424">
    <property type="entry name" value="BLT-like"/>
</dbReference>
<dbReference type="AlphaFoldDB" id="A0ABD3BMN8"/>
<gene>
    <name evidence="3" type="ORF">CASFOL_037410</name>
</gene>
<dbReference type="EMBL" id="JAVIJP010000078">
    <property type="protein sequence ID" value="KAL3618748.1"/>
    <property type="molecule type" value="Genomic_DNA"/>
</dbReference>